<comment type="similarity">
    <text evidence="2 11">Belongs to the cation transport ATPase (P-type) (TC 3.A.3) family. Type IB subfamily.</text>
</comment>
<dbReference type="Gene3D" id="1.10.630.10">
    <property type="entry name" value="Cytochrome P450"/>
    <property type="match status" value="1"/>
</dbReference>
<evidence type="ECO:0000256" key="5">
    <source>
        <dbReference type="ARBA" id="ARBA00022741"/>
    </source>
</evidence>
<dbReference type="GO" id="GO:0012505">
    <property type="term" value="C:endomembrane system"/>
    <property type="evidence" value="ECO:0007669"/>
    <property type="project" value="UniProtKB-SubCell"/>
</dbReference>
<dbReference type="PROSITE" id="PS00086">
    <property type="entry name" value="CYTOCHROME_P450"/>
    <property type="match status" value="1"/>
</dbReference>
<dbReference type="GO" id="GO:0055070">
    <property type="term" value="P:copper ion homeostasis"/>
    <property type="evidence" value="ECO:0007669"/>
    <property type="project" value="TreeGrafter"/>
</dbReference>
<evidence type="ECO:0000256" key="4">
    <source>
        <dbReference type="ARBA" id="ARBA00022723"/>
    </source>
</evidence>
<dbReference type="SUPFAM" id="SSF48264">
    <property type="entry name" value="Cytochrome P450"/>
    <property type="match status" value="1"/>
</dbReference>
<keyword evidence="8 11" id="KW-1133">Transmembrane helix</keyword>
<dbReference type="Pfam" id="PF00403">
    <property type="entry name" value="HMA"/>
    <property type="match status" value="1"/>
</dbReference>
<dbReference type="PANTHER" id="PTHR43520">
    <property type="entry name" value="ATP7, ISOFORM B"/>
    <property type="match status" value="1"/>
</dbReference>
<keyword evidence="6 11" id="KW-0067">ATP-binding</keyword>
<keyword evidence="10 11" id="KW-0472">Membrane</keyword>
<feature type="transmembrane region" description="Helical" evidence="11">
    <location>
        <begin position="669"/>
        <end position="691"/>
    </location>
</feature>
<protein>
    <recommendedName>
        <fullName evidence="13">HMA domain-containing protein</fullName>
    </recommendedName>
</protein>
<dbReference type="SUPFAM" id="SSF81665">
    <property type="entry name" value="Calcium ATPase, transmembrane domain M"/>
    <property type="match status" value="1"/>
</dbReference>
<gene>
    <name evidence="14" type="ORF">RDB_LOCUS17531</name>
</gene>
<feature type="region of interest" description="Disordered" evidence="12">
    <location>
        <begin position="170"/>
        <end position="237"/>
    </location>
</feature>
<evidence type="ECO:0000256" key="12">
    <source>
        <dbReference type="SAM" id="MobiDB-lite"/>
    </source>
</evidence>
<comment type="caution">
    <text evidence="14">The sequence shown here is derived from an EMBL/GenBank/DDBJ whole genome shotgun (WGS) entry which is preliminary data.</text>
</comment>
<dbReference type="Pfam" id="PF00702">
    <property type="entry name" value="Hydrolase"/>
    <property type="match status" value="1"/>
</dbReference>
<accession>A0A8H2WE19</accession>
<evidence type="ECO:0000256" key="9">
    <source>
        <dbReference type="ARBA" id="ARBA00023004"/>
    </source>
</evidence>
<dbReference type="InterPro" id="IPR018303">
    <property type="entry name" value="ATPase_P-typ_P_site"/>
</dbReference>
<dbReference type="SFLD" id="SFLDG00002">
    <property type="entry name" value="C1.7:_P-type_atpase_like"/>
    <property type="match status" value="1"/>
</dbReference>
<keyword evidence="7" id="KW-1278">Translocase</keyword>
<feature type="compositionally biased region" description="Basic residues" evidence="12">
    <location>
        <begin position="170"/>
        <end position="183"/>
    </location>
</feature>
<feature type="transmembrane region" description="Helical" evidence="11">
    <location>
        <begin position="717"/>
        <end position="746"/>
    </location>
</feature>
<dbReference type="SUPFAM" id="SSF56784">
    <property type="entry name" value="HAD-like"/>
    <property type="match status" value="1"/>
</dbReference>
<dbReference type="GO" id="GO:0043682">
    <property type="term" value="F:P-type divalent copper transporter activity"/>
    <property type="evidence" value="ECO:0007669"/>
    <property type="project" value="TreeGrafter"/>
</dbReference>
<dbReference type="Pfam" id="PF00067">
    <property type="entry name" value="p450"/>
    <property type="match status" value="1"/>
</dbReference>
<dbReference type="Pfam" id="PF00122">
    <property type="entry name" value="E1-E2_ATPase"/>
    <property type="match status" value="1"/>
</dbReference>
<keyword evidence="5 11" id="KW-0547">Nucleotide-binding</keyword>
<feature type="transmembrane region" description="Helical" evidence="11">
    <location>
        <begin position="481"/>
        <end position="501"/>
    </location>
</feature>
<dbReference type="PROSITE" id="PS00154">
    <property type="entry name" value="ATPASE_E1_E2"/>
    <property type="match status" value="1"/>
</dbReference>
<feature type="transmembrane region" description="Helical" evidence="11">
    <location>
        <begin position="415"/>
        <end position="437"/>
    </location>
</feature>
<feature type="transmembrane region" description="Helical" evidence="11">
    <location>
        <begin position="1080"/>
        <end position="1100"/>
    </location>
</feature>
<name>A0A8H2WE19_9AGAM</name>
<dbReference type="SFLD" id="SFLDF00027">
    <property type="entry name" value="p-type_atpase"/>
    <property type="match status" value="1"/>
</dbReference>
<dbReference type="NCBIfam" id="TIGR01494">
    <property type="entry name" value="ATPase_P-type"/>
    <property type="match status" value="2"/>
</dbReference>
<dbReference type="InterPro" id="IPR023299">
    <property type="entry name" value="ATPase_P-typ_cyto_dom_N"/>
</dbReference>
<dbReference type="SUPFAM" id="SSF81653">
    <property type="entry name" value="Calcium ATPase, transduction domain A"/>
    <property type="match status" value="1"/>
</dbReference>
<feature type="compositionally biased region" description="Basic and acidic residues" evidence="12">
    <location>
        <begin position="228"/>
        <end position="237"/>
    </location>
</feature>
<reference evidence="14" key="1">
    <citation type="submission" date="2021-01" db="EMBL/GenBank/DDBJ databases">
        <authorList>
            <person name="Kaushik A."/>
        </authorList>
    </citation>
    <scope>NUCLEOTIDE SEQUENCE</scope>
    <source>
        <strain evidence="14">AG1-1C</strain>
    </source>
</reference>
<dbReference type="InterPro" id="IPR036163">
    <property type="entry name" value="HMA_dom_sf"/>
</dbReference>
<dbReference type="CDD" id="cd11065">
    <property type="entry name" value="CYP64-like"/>
    <property type="match status" value="1"/>
</dbReference>
<keyword evidence="3 11" id="KW-0812">Transmembrane</keyword>
<proteinExistence type="inferred from homology"/>
<dbReference type="InterPro" id="IPR001757">
    <property type="entry name" value="P_typ_ATPase"/>
</dbReference>
<dbReference type="Proteomes" id="UP000663846">
    <property type="component" value="Unassembled WGS sequence"/>
</dbReference>
<dbReference type="GO" id="GO:0005506">
    <property type="term" value="F:iron ion binding"/>
    <property type="evidence" value="ECO:0007669"/>
    <property type="project" value="InterPro"/>
</dbReference>
<dbReference type="Gene3D" id="2.70.150.10">
    <property type="entry name" value="Calcium-transporting ATPase, cytoplasmic transduction domain A"/>
    <property type="match status" value="1"/>
</dbReference>
<feature type="region of interest" description="Disordered" evidence="12">
    <location>
        <begin position="86"/>
        <end position="137"/>
    </location>
</feature>
<dbReference type="InterPro" id="IPR017972">
    <property type="entry name" value="Cyt_P450_CS"/>
</dbReference>
<dbReference type="GO" id="GO:0016705">
    <property type="term" value="F:oxidoreductase activity, acting on paired donors, with incorporation or reduction of molecular oxygen"/>
    <property type="evidence" value="ECO:0007669"/>
    <property type="project" value="InterPro"/>
</dbReference>
<dbReference type="GO" id="GO:0005524">
    <property type="term" value="F:ATP binding"/>
    <property type="evidence" value="ECO:0007669"/>
    <property type="project" value="UniProtKB-UniRule"/>
</dbReference>
<dbReference type="InterPro" id="IPR001128">
    <property type="entry name" value="Cyt_P450"/>
</dbReference>
<dbReference type="GO" id="GO:0016887">
    <property type="term" value="F:ATP hydrolysis activity"/>
    <property type="evidence" value="ECO:0007669"/>
    <property type="project" value="InterPro"/>
</dbReference>
<dbReference type="PRINTS" id="PR00119">
    <property type="entry name" value="CATATPASE"/>
</dbReference>
<dbReference type="InterPro" id="IPR044492">
    <property type="entry name" value="P_typ_ATPase_HD_dom"/>
</dbReference>
<dbReference type="InterPro" id="IPR036396">
    <property type="entry name" value="Cyt_P450_sf"/>
</dbReference>
<comment type="subcellular location">
    <subcellularLocation>
        <location evidence="1">Endomembrane system</location>
        <topology evidence="1">Multi-pass membrane protein</topology>
    </subcellularLocation>
    <subcellularLocation>
        <location evidence="11">Membrane</location>
    </subcellularLocation>
</comment>
<evidence type="ECO:0000259" key="13">
    <source>
        <dbReference type="PROSITE" id="PS50846"/>
    </source>
</evidence>
<sequence>MDQAAITTTSNSCGGGGCCKGAANGTPASASVFQPSTKTGDSSATQATCCTTQTKGRPRPPSIDTCCSTSHKHRDLIPETQCCGSTHTPQALIPTQPSRRYTLDSPTHMHTPSSSAPSSPTYPPTPMTGGLSASTVPLLPTATNAKPVSTHAGLPTRCYAAMRHGAKRLFGHNHSHGHDKHSHGQGSCGHDHHHHHGYGLVSTEAKGEHHHSHGHSHSHSHPHHHHAPDHPHDCDHEHDDIEVFTDTKDGDCLQLPGRYRVTLAVLGMDCPSCSPRVVRALNSLPSVGECHVDVFAGRATVTYHPDHVDTTEMTEHVTASTGFKCQIIQNEPVGESSGPTRRMRIQLDSPMEEKDPEIGGVRIVQEEQPDLLEVEYEVGLNPREVLAAFRPWGGVYVPPAQESSADSAQREVLRLLHLTTVSAVLCFPVLVFAWAPLPPHPTVYGGISLALTTVIQLYVARPIYVSGIRALTVQRTIDMDLLVALSTGTAYLFSTVAYAFREAGRPIDHQGESYFETSALLVTLVMLGRLIAAYARRRSTNAVAQLTSMQVDEATLVLPTGGTQVIPTGLVHVNDILRLEPGDRIPTDGRVINGEAHVDESSITGESAPVLKRSGAVLVAGTVLMGSNPSGLGMRVTLSPDENTLSRMAELMRAAQGARLRVQDTADRVAGWLAPVVLVLGTITFIAWAGVGLSAANRVVDATARAAETREAVVDSIGYAVAVLVVSCPCAIALCVPMVAVIAVAVGTRRGVLFKTVEALESAYDVSVVVFDKTGTLTLGKLSVESSEYYPQDTLPWLDTERGIQSVVRALTGSSTHPVSAAVHEHVVATLASASPLHTDGLDVKSIPGKGVEATVDGVVIRGGSAVWAAGGGTVKNLGDHTVFVVSVATDPTHSVFTCIAHYTLSDSLRPDALSAIKSLTQRGLEVHILSGDNHGVVARTASALGIPTTQARGECSPEEKGQWIKFLQGAECDDFESGCDSEVSRRRKVMFVGDGTNDALALVQSDVGVSLGGGTDVASSAAQVVLLSSLNAGLTDVFKLARAARRRVWINFAWAGIYNAAAILLACGALGRARIPPQWAGLVTTLLSGAALISIYLWYQSRSSKPPLPPGPRGNLIFGSALELRTSKAFWINFAKWTDQFGRMLFQRMIIVDDPKIITNLFEKKASQYSDRYVSQLALLIGWETDIIFIEYGPLLKHYRTLLQRALNNRVVLDYLPLQEHEAKRLLRRLYETPENFMQHIHLMAGSVAIRMVYGYKVDSPDDRLVQAAEQVMAIFSDIMAPGRWMVEVFPLLRYIPKWFPGAVFHKAIASWIPVLQATEDETFEFVKSQMAKGVAEPSFTSKLLHTENGEEISKEEERHIKSVAASLYGAASDTTVSAVKSFFLAMTLYPGVQSKAQSEITSYLQTHPHKQFITMDDKPHLPYTTALIREILRWHPVLTLVGHRSNGEDDENVVVDDRTYRIPARTSVVANVWKIMHNPEVYPDPERFVPERFMGNDPPPFPENYAFGFGRRICPGIHVAQQSMWLSISNILANFTITKAKDENGVEIVPEENYTNDIITHPLPFECNIQPRPGCEKWLSEIES</sequence>
<dbReference type="PANTHER" id="PTHR43520:SF8">
    <property type="entry name" value="P-TYPE CU(+) TRANSPORTER"/>
    <property type="match status" value="1"/>
</dbReference>
<keyword evidence="9" id="KW-0408">Iron</keyword>
<evidence type="ECO:0000256" key="8">
    <source>
        <dbReference type="ARBA" id="ARBA00022989"/>
    </source>
</evidence>
<dbReference type="EMBL" id="CAJMWS010000088">
    <property type="protein sequence ID" value="CAE6359477.1"/>
    <property type="molecule type" value="Genomic_DNA"/>
</dbReference>
<feature type="compositionally biased region" description="Polar residues" evidence="12">
    <location>
        <begin position="86"/>
        <end position="99"/>
    </location>
</feature>
<dbReference type="GO" id="GO:0016020">
    <property type="term" value="C:membrane"/>
    <property type="evidence" value="ECO:0007669"/>
    <property type="project" value="UniProtKB-SubCell"/>
</dbReference>
<dbReference type="InterPro" id="IPR036412">
    <property type="entry name" value="HAD-like_sf"/>
</dbReference>
<evidence type="ECO:0000256" key="1">
    <source>
        <dbReference type="ARBA" id="ARBA00004127"/>
    </source>
</evidence>
<evidence type="ECO:0000256" key="3">
    <source>
        <dbReference type="ARBA" id="ARBA00022692"/>
    </source>
</evidence>
<dbReference type="GO" id="GO:0020037">
    <property type="term" value="F:heme binding"/>
    <property type="evidence" value="ECO:0007669"/>
    <property type="project" value="InterPro"/>
</dbReference>
<dbReference type="InterPro" id="IPR023298">
    <property type="entry name" value="ATPase_P-typ_TM_dom_sf"/>
</dbReference>
<dbReference type="SFLD" id="SFLDS00003">
    <property type="entry name" value="Haloacid_Dehalogenase"/>
    <property type="match status" value="1"/>
</dbReference>
<dbReference type="SUPFAM" id="SSF55008">
    <property type="entry name" value="HMA, heavy metal-associated domain"/>
    <property type="match status" value="1"/>
</dbReference>
<dbReference type="PROSITE" id="PS50846">
    <property type="entry name" value="HMA_2"/>
    <property type="match status" value="1"/>
</dbReference>
<organism evidence="14 15">
    <name type="scientific">Rhizoctonia solani</name>
    <dbReference type="NCBI Taxonomy" id="456999"/>
    <lineage>
        <taxon>Eukaryota</taxon>
        <taxon>Fungi</taxon>
        <taxon>Dikarya</taxon>
        <taxon>Basidiomycota</taxon>
        <taxon>Agaricomycotina</taxon>
        <taxon>Agaricomycetes</taxon>
        <taxon>Cantharellales</taxon>
        <taxon>Ceratobasidiaceae</taxon>
        <taxon>Rhizoctonia</taxon>
    </lineage>
</organism>
<dbReference type="NCBIfam" id="TIGR01525">
    <property type="entry name" value="ATPase-IB_hvy"/>
    <property type="match status" value="1"/>
</dbReference>
<dbReference type="InterPro" id="IPR006121">
    <property type="entry name" value="HMA_dom"/>
</dbReference>
<dbReference type="InterPro" id="IPR008250">
    <property type="entry name" value="ATPase_P-typ_transduc_dom_A_sf"/>
</dbReference>
<evidence type="ECO:0000256" key="10">
    <source>
        <dbReference type="ARBA" id="ARBA00023136"/>
    </source>
</evidence>
<evidence type="ECO:0000256" key="7">
    <source>
        <dbReference type="ARBA" id="ARBA00022967"/>
    </source>
</evidence>
<feature type="compositionally biased region" description="Basic residues" evidence="12">
    <location>
        <begin position="208"/>
        <end position="227"/>
    </location>
</feature>
<dbReference type="Gene3D" id="3.30.70.100">
    <property type="match status" value="1"/>
</dbReference>
<feature type="transmembrane region" description="Helical" evidence="11">
    <location>
        <begin position="443"/>
        <end position="460"/>
    </location>
</feature>
<feature type="compositionally biased region" description="Low complexity" evidence="12">
    <location>
        <begin position="105"/>
        <end position="119"/>
    </location>
</feature>
<dbReference type="InterPro" id="IPR059000">
    <property type="entry name" value="ATPase_P-type_domA"/>
</dbReference>
<evidence type="ECO:0000256" key="11">
    <source>
        <dbReference type="RuleBase" id="RU362081"/>
    </source>
</evidence>
<dbReference type="InterPro" id="IPR027256">
    <property type="entry name" value="P-typ_ATPase_IB"/>
</dbReference>
<dbReference type="Gene3D" id="3.40.50.1000">
    <property type="entry name" value="HAD superfamily/HAD-like"/>
    <property type="match status" value="1"/>
</dbReference>
<evidence type="ECO:0000256" key="6">
    <source>
        <dbReference type="ARBA" id="ARBA00022840"/>
    </source>
</evidence>
<evidence type="ECO:0000313" key="14">
    <source>
        <dbReference type="EMBL" id="CAE6359477.1"/>
    </source>
</evidence>
<dbReference type="GO" id="GO:0005507">
    <property type="term" value="F:copper ion binding"/>
    <property type="evidence" value="ECO:0007669"/>
    <property type="project" value="TreeGrafter"/>
</dbReference>
<feature type="domain" description="HMA" evidence="13">
    <location>
        <begin position="259"/>
        <end position="326"/>
    </location>
</feature>
<dbReference type="Gene3D" id="3.40.1110.10">
    <property type="entry name" value="Calcium-transporting ATPase, cytoplasmic domain N"/>
    <property type="match status" value="1"/>
</dbReference>
<evidence type="ECO:0000313" key="15">
    <source>
        <dbReference type="Proteomes" id="UP000663846"/>
    </source>
</evidence>
<feature type="transmembrane region" description="Helical" evidence="11">
    <location>
        <begin position="1049"/>
        <end position="1074"/>
    </location>
</feature>
<dbReference type="CDD" id="cd00371">
    <property type="entry name" value="HMA"/>
    <property type="match status" value="1"/>
</dbReference>
<evidence type="ECO:0000256" key="2">
    <source>
        <dbReference type="ARBA" id="ARBA00006024"/>
    </source>
</evidence>
<keyword evidence="4 11" id="KW-0479">Metal-binding</keyword>
<feature type="transmembrane region" description="Helical" evidence="11">
    <location>
        <begin position="513"/>
        <end position="532"/>
    </location>
</feature>
<dbReference type="InterPro" id="IPR023214">
    <property type="entry name" value="HAD_sf"/>
</dbReference>
<dbReference type="GO" id="GO:0004497">
    <property type="term" value="F:monooxygenase activity"/>
    <property type="evidence" value="ECO:0007669"/>
    <property type="project" value="InterPro"/>
</dbReference>